<organism evidence="1 2">
    <name type="scientific">Candidatus Methanofastidiosum methylothiophilum</name>
    <dbReference type="NCBI Taxonomy" id="1705564"/>
    <lineage>
        <taxon>Archaea</taxon>
        <taxon>Methanobacteriati</taxon>
        <taxon>Methanobacteriota</taxon>
        <taxon>Stenosarchaea group</taxon>
        <taxon>Candidatus Methanofastidiosia</taxon>
        <taxon>Candidatus Methanofastidiosales</taxon>
        <taxon>Candidatus Methanofastidiosaceae</taxon>
        <taxon>Candidatus Methanofastidiosum</taxon>
    </lineage>
</organism>
<reference evidence="1 2" key="1">
    <citation type="journal article" date="2016" name="ISME J.">
        <title>Chasing the elusive Euryarchaeota class WSA2: genomes reveal a uniquely fastidious methyl-reducing methanogen.</title>
        <authorList>
            <person name="Nobu M.K."/>
            <person name="Narihiro T."/>
            <person name="Kuroda K."/>
            <person name="Mei R."/>
            <person name="Liu W.T."/>
        </authorList>
    </citation>
    <scope>NUCLEOTIDE SEQUENCE [LARGE SCALE GENOMIC DNA]</scope>
    <source>
        <strain evidence="1">U1lsi0528_Bin055</strain>
    </source>
</reference>
<evidence type="ECO:0000313" key="2">
    <source>
        <dbReference type="Proteomes" id="UP000075398"/>
    </source>
</evidence>
<gene>
    <name evidence="1" type="ORF">AMQ22_00077</name>
</gene>
<comment type="caution">
    <text evidence="1">The sequence shown here is derived from an EMBL/GenBank/DDBJ whole genome shotgun (WGS) entry which is preliminary data.</text>
</comment>
<name>A0A150J9G5_9EURY</name>
<dbReference type="EMBL" id="LNGC01000001">
    <property type="protein sequence ID" value="KYC53877.1"/>
    <property type="molecule type" value="Genomic_DNA"/>
</dbReference>
<accession>A0A150J9G5</accession>
<dbReference type="Proteomes" id="UP000075398">
    <property type="component" value="Unassembled WGS sequence"/>
</dbReference>
<evidence type="ECO:0000313" key="1">
    <source>
        <dbReference type="EMBL" id="KYC53877.1"/>
    </source>
</evidence>
<sequence>MEEINENKSFRIVLDFFDEDGLATTPDEAHYSILDDNSDTFIVDTQRFIPSSPQYVLVIPSEHNQILNDKSRTEKRRLTITWSYASGNGEGAEEIVYLVKNLKGIKPIE</sequence>
<dbReference type="AlphaFoldDB" id="A0A150J9G5"/>
<protein>
    <submittedName>
        <fullName evidence="1">Uncharacterized protein</fullName>
    </submittedName>
</protein>
<proteinExistence type="predicted"/>